<evidence type="ECO:0000256" key="5">
    <source>
        <dbReference type="RuleBase" id="RU367124"/>
    </source>
</evidence>
<comment type="subcellular location">
    <subcellularLocation>
        <location evidence="1 5">Secreted</location>
    </subcellularLocation>
</comment>
<dbReference type="Proteomes" id="UP000284657">
    <property type="component" value="Unassembled WGS sequence"/>
</dbReference>
<dbReference type="Proteomes" id="UP000277300">
    <property type="component" value="Unassembled WGS sequence"/>
</dbReference>
<comment type="function">
    <text evidence="5">Effector that suppresses plant defense responses during pathogen infection.</text>
</comment>
<evidence type="ECO:0000256" key="4">
    <source>
        <dbReference type="ARBA" id="ARBA00022729"/>
    </source>
</evidence>
<gene>
    <name evidence="6" type="ORF">BBJ29_005541</name>
    <name evidence="7" type="ORF">BBP00_00007680</name>
</gene>
<dbReference type="AlphaFoldDB" id="A0A3F2RHK0"/>
<dbReference type="OrthoDB" id="144343at2759"/>
<protein>
    <recommendedName>
        <fullName evidence="5">RxLR effector protein</fullName>
    </recommendedName>
</protein>
<feature type="signal peptide" evidence="5">
    <location>
        <begin position="1"/>
        <end position="23"/>
    </location>
</feature>
<feature type="non-terminal residue" evidence="7">
    <location>
        <position position="141"/>
    </location>
</feature>
<accession>A0A3F2RHK0</accession>
<evidence type="ECO:0000313" key="9">
    <source>
        <dbReference type="Proteomes" id="UP000284657"/>
    </source>
</evidence>
<evidence type="ECO:0000313" key="7">
    <source>
        <dbReference type="EMBL" id="RLN57078.1"/>
    </source>
</evidence>
<evidence type="ECO:0000313" key="8">
    <source>
        <dbReference type="Proteomes" id="UP000277300"/>
    </source>
</evidence>
<dbReference type="EMBL" id="MBAD02001561">
    <property type="protein sequence ID" value="RLN53574.1"/>
    <property type="molecule type" value="Genomic_DNA"/>
</dbReference>
<dbReference type="EMBL" id="MBDO02000328">
    <property type="protein sequence ID" value="RLN57078.1"/>
    <property type="molecule type" value="Genomic_DNA"/>
</dbReference>
<dbReference type="PROSITE" id="PS51257">
    <property type="entry name" value="PROKAR_LIPOPROTEIN"/>
    <property type="match status" value="1"/>
</dbReference>
<dbReference type="GO" id="GO:0005576">
    <property type="term" value="C:extracellular region"/>
    <property type="evidence" value="ECO:0007669"/>
    <property type="project" value="UniProtKB-SubCell"/>
</dbReference>
<evidence type="ECO:0000256" key="2">
    <source>
        <dbReference type="ARBA" id="ARBA00010400"/>
    </source>
</evidence>
<feature type="chain" id="PRO_5033873629" description="RxLR effector protein" evidence="5">
    <location>
        <begin position="24"/>
        <end position="141"/>
    </location>
</feature>
<reference evidence="8 9" key="1">
    <citation type="submission" date="2018-07" db="EMBL/GenBank/DDBJ databases">
        <title>Genome sequencing of oomycete isolates from Chile give support for New Zealand origin for Phytophthora kernoviae and make available the first Nothophytophthora sp. genome.</title>
        <authorList>
            <person name="Studholme D.J."/>
            <person name="Sanfuentes E."/>
            <person name="Panda P."/>
            <person name="Hill R."/>
            <person name="Sambles C."/>
            <person name="Grant M."/>
            <person name="Williams N.M."/>
            <person name="Mcdougal R.L."/>
        </authorList>
    </citation>
    <scope>NUCLEOTIDE SEQUENCE [LARGE SCALE GENOMIC DNA]</scope>
    <source>
        <strain evidence="7">Chile6</strain>
        <strain evidence="6">Chile7</strain>
    </source>
</reference>
<comment type="domain">
    <text evidence="5">The RxLR-dEER motif acts to carry the protein into the host cell cytoplasm through binding to cell surface phosphatidylinositol-3-phosphate.</text>
</comment>
<organism evidence="7 8">
    <name type="scientific">Phytophthora kernoviae</name>
    <dbReference type="NCBI Taxonomy" id="325452"/>
    <lineage>
        <taxon>Eukaryota</taxon>
        <taxon>Sar</taxon>
        <taxon>Stramenopiles</taxon>
        <taxon>Oomycota</taxon>
        <taxon>Peronosporomycetes</taxon>
        <taxon>Peronosporales</taxon>
        <taxon>Peronosporaceae</taxon>
        <taxon>Phytophthora</taxon>
    </lineage>
</organism>
<evidence type="ECO:0000313" key="6">
    <source>
        <dbReference type="EMBL" id="RLN53574.1"/>
    </source>
</evidence>
<proteinExistence type="inferred from homology"/>
<keyword evidence="4 5" id="KW-0732">Signal</keyword>
<sequence>MRLTNFLLVAAAALLASCEAVSAATDSTQAQLSTMASPNALQSIDTVNGGKRFLRTTKTEKYDDEDEESGLGYAGKTNDELRKLIDDLPGAIDKIMTWEYFGYRPDAVKEELHLKHTNDLQDPNTQLYNLFVQVYAREDFK</sequence>
<name>A0A3F2RHK0_9STRA</name>
<keyword evidence="3 5" id="KW-0964">Secreted</keyword>
<evidence type="ECO:0000256" key="3">
    <source>
        <dbReference type="ARBA" id="ARBA00022525"/>
    </source>
</evidence>
<comment type="similarity">
    <text evidence="2 5">Belongs to the RxLR effector family.</text>
</comment>
<dbReference type="InterPro" id="IPR031825">
    <property type="entry name" value="RXLR"/>
</dbReference>
<evidence type="ECO:0000256" key="1">
    <source>
        <dbReference type="ARBA" id="ARBA00004613"/>
    </source>
</evidence>
<comment type="caution">
    <text evidence="7">The sequence shown here is derived from an EMBL/GenBank/DDBJ whole genome shotgun (WGS) entry which is preliminary data.</text>
</comment>
<dbReference type="Pfam" id="PF16810">
    <property type="entry name" value="RXLR"/>
    <property type="match status" value="1"/>
</dbReference>